<reference evidence="3" key="1">
    <citation type="journal article" date="2009" name="Science">
        <title>The B73 maize genome: complexity, diversity, and dynamics.</title>
        <authorList>
            <person name="Schnable P.S."/>
            <person name="Ware D."/>
            <person name="Fulton R.S."/>
            <person name="Stein J.C."/>
            <person name="Wei F."/>
            <person name="Pasternak S."/>
            <person name="Liang C."/>
            <person name="Zhang J."/>
            <person name="Fulton L."/>
            <person name="Graves T.A."/>
            <person name="Minx P."/>
            <person name="Reily A.D."/>
            <person name="Courtney L."/>
            <person name="Kruchowski S.S."/>
            <person name="Tomlinson C."/>
            <person name="Strong C."/>
            <person name="Delehaunty K."/>
            <person name="Fronick C."/>
            <person name="Courtney B."/>
            <person name="Rock S.M."/>
            <person name="Belter E."/>
            <person name="Du F."/>
            <person name="Kim K."/>
            <person name="Abbott R.M."/>
            <person name="Cotton M."/>
            <person name="Levy A."/>
            <person name="Marchetto P."/>
            <person name="Ochoa K."/>
            <person name="Jackson S.M."/>
            <person name="Gillam B."/>
            <person name="Chen W."/>
            <person name="Yan L."/>
            <person name="Higginbotham J."/>
            <person name="Cardenas M."/>
            <person name="Waligorski J."/>
            <person name="Applebaum E."/>
            <person name="Phelps L."/>
            <person name="Falcone J."/>
            <person name="Kanchi K."/>
            <person name="Thane T."/>
            <person name="Scimone A."/>
            <person name="Thane N."/>
            <person name="Henke J."/>
            <person name="Wang T."/>
            <person name="Ruppert J."/>
            <person name="Shah N."/>
            <person name="Rotter K."/>
            <person name="Hodges J."/>
            <person name="Ingenthron E."/>
            <person name="Cordes M."/>
            <person name="Kohlberg S."/>
            <person name="Sgro J."/>
            <person name="Delgado B."/>
            <person name="Mead K."/>
            <person name="Chinwalla A."/>
            <person name="Leonard S."/>
            <person name="Crouse K."/>
            <person name="Collura K."/>
            <person name="Kudrna D."/>
            <person name="Currie J."/>
            <person name="He R."/>
            <person name="Angelova A."/>
            <person name="Rajasekar S."/>
            <person name="Mueller T."/>
            <person name="Lomeli R."/>
            <person name="Scara G."/>
            <person name="Ko A."/>
            <person name="Delaney K."/>
            <person name="Wissotski M."/>
            <person name="Lopez G."/>
            <person name="Campos D."/>
            <person name="Braidotti M."/>
            <person name="Ashley E."/>
            <person name="Golser W."/>
            <person name="Kim H."/>
            <person name="Lee S."/>
            <person name="Lin J."/>
            <person name="Dujmic Z."/>
            <person name="Kim W."/>
            <person name="Talag J."/>
            <person name="Zuccolo A."/>
            <person name="Fan C."/>
            <person name="Sebastian A."/>
            <person name="Kramer M."/>
            <person name="Spiegel L."/>
            <person name="Nascimento L."/>
            <person name="Zutavern T."/>
            <person name="Miller B."/>
            <person name="Ambroise C."/>
            <person name="Muller S."/>
            <person name="Spooner W."/>
            <person name="Narechania A."/>
            <person name="Ren L."/>
            <person name="Wei S."/>
            <person name="Kumari S."/>
            <person name="Faga B."/>
            <person name="Levy M.J."/>
            <person name="McMahan L."/>
            <person name="Van Buren P."/>
            <person name="Vaughn M.W."/>
            <person name="Ying K."/>
            <person name="Yeh C.-T."/>
            <person name="Emrich S.J."/>
            <person name="Jia Y."/>
            <person name="Kalyanaraman A."/>
            <person name="Hsia A.-P."/>
            <person name="Barbazuk W.B."/>
            <person name="Baucom R.S."/>
            <person name="Brutnell T.P."/>
            <person name="Carpita N.C."/>
            <person name="Chaparro C."/>
            <person name="Chia J.-M."/>
            <person name="Deragon J.-M."/>
            <person name="Estill J.C."/>
            <person name="Fu Y."/>
            <person name="Jeddeloh J.A."/>
            <person name="Han Y."/>
            <person name="Lee H."/>
            <person name="Li P."/>
            <person name="Lisch D.R."/>
            <person name="Liu S."/>
            <person name="Liu Z."/>
            <person name="Nagel D.H."/>
            <person name="McCann M.C."/>
            <person name="SanMiguel P."/>
            <person name="Myers A.M."/>
            <person name="Nettleton D."/>
            <person name="Nguyen J."/>
            <person name="Penning B.W."/>
            <person name="Ponnala L."/>
            <person name="Schneider K.L."/>
            <person name="Schwartz D.C."/>
            <person name="Sharma A."/>
            <person name="Soderlund C."/>
            <person name="Springer N.M."/>
            <person name="Sun Q."/>
            <person name="Wang H."/>
            <person name="Waterman M."/>
            <person name="Westerman R."/>
            <person name="Wolfgruber T.K."/>
            <person name="Yang L."/>
            <person name="Yu Y."/>
            <person name="Zhang L."/>
            <person name="Zhou S."/>
            <person name="Zhu Q."/>
            <person name="Bennetzen J.L."/>
            <person name="Dawe R.K."/>
            <person name="Jiang J."/>
            <person name="Jiang N."/>
            <person name="Presting G.G."/>
            <person name="Wessler S.R."/>
            <person name="Aluru S."/>
            <person name="Martienssen R.A."/>
            <person name="Clifton S.W."/>
            <person name="McCombie W.R."/>
            <person name="Wing R.A."/>
            <person name="Wilson R.K."/>
        </authorList>
    </citation>
    <scope>NUCLEOTIDE SEQUENCE [LARGE SCALE GENOMIC DNA]</scope>
    <source>
        <strain evidence="3">cv. B73</strain>
    </source>
</reference>
<dbReference type="Gramene" id="Zm00001eb270720_T001">
    <property type="protein sequence ID" value="Zm00001eb270720_P001"/>
    <property type="gene ID" value="Zm00001eb270720"/>
</dbReference>
<keyword evidence="3" id="KW-1185">Reference proteome</keyword>
<organism evidence="2 3">
    <name type="scientific">Zea mays</name>
    <name type="common">Maize</name>
    <dbReference type="NCBI Taxonomy" id="4577"/>
    <lineage>
        <taxon>Eukaryota</taxon>
        <taxon>Viridiplantae</taxon>
        <taxon>Streptophyta</taxon>
        <taxon>Embryophyta</taxon>
        <taxon>Tracheophyta</taxon>
        <taxon>Spermatophyta</taxon>
        <taxon>Magnoliopsida</taxon>
        <taxon>Liliopsida</taxon>
        <taxon>Poales</taxon>
        <taxon>Poaceae</taxon>
        <taxon>PACMAD clade</taxon>
        <taxon>Panicoideae</taxon>
        <taxon>Andropogonodae</taxon>
        <taxon>Andropogoneae</taxon>
        <taxon>Tripsacinae</taxon>
        <taxon>Zea</taxon>
    </lineage>
</organism>
<feature type="region of interest" description="Disordered" evidence="1">
    <location>
        <begin position="13"/>
        <end position="42"/>
    </location>
</feature>
<reference evidence="2" key="2">
    <citation type="submission" date="2019-07" db="EMBL/GenBank/DDBJ databases">
        <authorList>
            <person name="Seetharam A."/>
            <person name="Woodhouse M."/>
            <person name="Cannon E."/>
        </authorList>
    </citation>
    <scope>NUCLEOTIDE SEQUENCE [LARGE SCALE GENOMIC DNA]</scope>
    <source>
        <strain evidence="2">cv. B73</strain>
    </source>
</reference>
<reference evidence="2" key="3">
    <citation type="submission" date="2021-05" db="UniProtKB">
        <authorList>
            <consortium name="EnsemblPlants"/>
        </authorList>
    </citation>
    <scope>IDENTIFICATION</scope>
    <source>
        <strain evidence="2">cv. B73</strain>
    </source>
</reference>
<proteinExistence type="predicted"/>
<protein>
    <submittedName>
        <fullName evidence="2">Uncharacterized protein</fullName>
    </submittedName>
</protein>
<dbReference type="Proteomes" id="UP000007305">
    <property type="component" value="Chromosome 6"/>
</dbReference>
<evidence type="ECO:0000256" key="1">
    <source>
        <dbReference type="SAM" id="MobiDB-lite"/>
    </source>
</evidence>
<evidence type="ECO:0000313" key="2">
    <source>
        <dbReference type="EnsemblPlants" id="Zm00001eb270720_P001"/>
    </source>
</evidence>
<dbReference type="AlphaFoldDB" id="A0A804PV50"/>
<evidence type="ECO:0000313" key="3">
    <source>
        <dbReference type="Proteomes" id="UP000007305"/>
    </source>
</evidence>
<accession>A0A804PV50</accession>
<dbReference type="EnsemblPlants" id="Zm00001eb270720_T001">
    <property type="protein sequence ID" value="Zm00001eb270720_P001"/>
    <property type="gene ID" value="Zm00001eb270720"/>
</dbReference>
<dbReference type="InParanoid" id="A0A804PV50"/>
<name>A0A804PV50_MAIZE</name>
<feature type="compositionally biased region" description="Polar residues" evidence="1">
    <location>
        <begin position="28"/>
        <end position="42"/>
    </location>
</feature>
<sequence>MVTGWVKAAMGFQRSPKSQVPEAASPSRAPTSGSVSTAGSTPSKASALARSFGAYFPRSSAQVRPAARAPPQVAELLRTIEQLQERESRLHVELLEQKILKEIVTIVPFLEAELAAKKAELQVAKLRIYPVVARGEPQVAHAPDAGGDDQVRVLVRGDLQRGRAGAPDERHERLEGRGLAAAAATLRREALLDRGDVARAEGEGAHDHVARR</sequence>